<dbReference type="EMBL" id="FOJG01000002">
    <property type="protein sequence ID" value="SEW53629.1"/>
    <property type="molecule type" value="Genomic_DNA"/>
</dbReference>
<dbReference type="Pfam" id="PF14344">
    <property type="entry name" value="DUF4397"/>
    <property type="match status" value="1"/>
</dbReference>
<proteinExistence type="predicted"/>
<feature type="domain" description="DUF4397" evidence="1">
    <location>
        <begin position="39"/>
        <end position="151"/>
    </location>
</feature>
<dbReference type="InterPro" id="IPR025510">
    <property type="entry name" value="DUF4397"/>
</dbReference>
<dbReference type="PROSITE" id="PS51257">
    <property type="entry name" value="PROKAR_LIPOPROTEIN"/>
    <property type="match status" value="1"/>
</dbReference>
<dbReference type="STRING" id="29529.SAMN04488122_5604"/>
<protein>
    <recommendedName>
        <fullName evidence="1">DUF4397 domain-containing protein</fullName>
    </recommendedName>
</protein>
<keyword evidence="3" id="KW-1185">Reference proteome</keyword>
<accession>A0A1I0SAT6</accession>
<gene>
    <name evidence="2" type="ORF">SAMN04488122_5604</name>
</gene>
<organism evidence="2 3">
    <name type="scientific">Chitinophaga arvensicola</name>
    <dbReference type="NCBI Taxonomy" id="29529"/>
    <lineage>
        <taxon>Bacteria</taxon>
        <taxon>Pseudomonadati</taxon>
        <taxon>Bacteroidota</taxon>
        <taxon>Chitinophagia</taxon>
        <taxon>Chitinophagales</taxon>
        <taxon>Chitinophagaceae</taxon>
        <taxon>Chitinophaga</taxon>
    </lineage>
</organism>
<evidence type="ECO:0000313" key="2">
    <source>
        <dbReference type="EMBL" id="SEW53629.1"/>
    </source>
</evidence>
<evidence type="ECO:0000313" key="3">
    <source>
        <dbReference type="Proteomes" id="UP000199310"/>
    </source>
</evidence>
<dbReference type="AlphaFoldDB" id="A0A1I0SAT6"/>
<dbReference type="OrthoDB" id="652342at2"/>
<sequence length="239" mass="26705">MLIKKNRLWAVVALLTGVIGFSSCLKNDNNFTNPRPQAQILFLGSSTSTAPAIFYDNDQKITDSLINYNFYARYAVYGGLHKFDLKKKGGDSLISTTTFNFDSTQYYTYLIWNKVPVRTSIIKTDQTNYSRDKVGIRFLNLSENAGPVDIYVGTEKIDSNRLYFNGDVSSASIFKPYSPFSVNNSVTIKEAGTNNTIANNTSLRTGYFTQGNFYTIYLVGVKGSTGDDKLTVNSMQSLY</sequence>
<dbReference type="Proteomes" id="UP000199310">
    <property type="component" value="Unassembled WGS sequence"/>
</dbReference>
<dbReference type="RefSeq" id="WP_089900903.1">
    <property type="nucleotide sequence ID" value="NZ_FOJG01000002.1"/>
</dbReference>
<name>A0A1I0SAT6_9BACT</name>
<reference evidence="3" key="1">
    <citation type="submission" date="2016-10" db="EMBL/GenBank/DDBJ databases">
        <authorList>
            <person name="Varghese N."/>
            <person name="Submissions S."/>
        </authorList>
    </citation>
    <scope>NUCLEOTIDE SEQUENCE [LARGE SCALE GENOMIC DNA]</scope>
    <source>
        <strain evidence="3">DSM 3695</strain>
    </source>
</reference>
<evidence type="ECO:0000259" key="1">
    <source>
        <dbReference type="Pfam" id="PF14344"/>
    </source>
</evidence>